<proteinExistence type="predicted"/>
<dbReference type="AlphaFoldDB" id="A0A0U3U8J9"/>
<protein>
    <submittedName>
        <fullName evidence="1">Uncharacterized protein</fullName>
    </submittedName>
</protein>
<reference evidence="1" key="1">
    <citation type="submission" date="2015-10" db="EMBL/GenBank/DDBJ databases">
        <title>Biosynthesis of SCL-MCL polyhydroxyalkanoates by metagenomic clones in Pseudomonas putida.</title>
        <authorList>
            <person name="Cheng J."/>
            <person name="Charles T.C."/>
        </authorList>
    </citation>
    <scope>NUCLEOTIDE SEQUENCE</scope>
</reference>
<name>A0A0U3U8J9_9BACT</name>
<dbReference type="EMBL" id="KT944271">
    <property type="protein sequence ID" value="ALV86638.1"/>
    <property type="molecule type" value="Genomic_DNA"/>
</dbReference>
<evidence type="ECO:0000313" key="1">
    <source>
        <dbReference type="EMBL" id="ALV86638.1"/>
    </source>
</evidence>
<organism evidence="1">
    <name type="scientific">uncultured bacterium 50</name>
    <dbReference type="NCBI Taxonomy" id="1748278"/>
    <lineage>
        <taxon>Bacteria</taxon>
        <taxon>environmental samples</taxon>
    </lineage>
</organism>
<accession>A0A0U3U8J9</accession>
<sequence>MSYFSEIFSSSNQAVDSVQLDLGGSVLSATGLSRSILATLIRQDGLFGHESDLSPVEQAIVQSRLGPISGLRAKPVLAPTDARLLALESFTDTLVRAGGRTESADEQQLVAAGYSEAAVSEVVRVVRMARDVFGLAPAHNDTAYRRTA</sequence>
<dbReference type="InterPro" id="IPR029032">
    <property type="entry name" value="AhpD-like"/>
</dbReference>
<dbReference type="SUPFAM" id="SSF69118">
    <property type="entry name" value="AhpD-like"/>
    <property type="match status" value="1"/>
</dbReference>